<keyword evidence="4" id="KW-1185">Reference proteome</keyword>
<dbReference type="Proteomes" id="UP000029713">
    <property type="component" value="Unassembled WGS sequence"/>
</dbReference>
<dbReference type="Gene3D" id="3.10.105.10">
    <property type="entry name" value="Dipeptide-binding Protein, Domain 3"/>
    <property type="match status" value="1"/>
</dbReference>
<dbReference type="OrthoDB" id="5243526at2"/>
<name>A0A098YE51_9ACTN</name>
<feature type="domain" description="Solute-binding protein family 5" evidence="2">
    <location>
        <begin position="72"/>
        <end position="412"/>
    </location>
</feature>
<accession>A0A098YE51</accession>
<dbReference type="GO" id="GO:0015833">
    <property type="term" value="P:peptide transport"/>
    <property type="evidence" value="ECO:0007669"/>
    <property type="project" value="TreeGrafter"/>
</dbReference>
<feature type="signal peptide" evidence="1">
    <location>
        <begin position="1"/>
        <end position="26"/>
    </location>
</feature>
<evidence type="ECO:0000259" key="2">
    <source>
        <dbReference type="Pfam" id="PF00496"/>
    </source>
</evidence>
<dbReference type="RefSeq" id="WP_036332369.1">
    <property type="nucleotide sequence ID" value="NZ_JPMX01000001.1"/>
</dbReference>
<dbReference type="Pfam" id="PF00496">
    <property type="entry name" value="SBP_bac_5"/>
    <property type="match status" value="1"/>
</dbReference>
<organism evidence="3 4">
    <name type="scientific">Modestobacter caceresii</name>
    <dbReference type="NCBI Taxonomy" id="1522368"/>
    <lineage>
        <taxon>Bacteria</taxon>
        <taxon>Bacillati</taxon>
        <taxon>Actinomycetota</taxon>
        <taxon>Actinomycetes</taxon>
        <taxon>Geodermatophilales</taxon>
        <taxon>Geodermatophilaceae</taxon>
        <taxon>Modestobacter</taxon>
    </lineage>
</organism>
<dbReference type="PANTHER" id="PTHR30290:SF65">
    <property type="entry name" value="MONOACYL PHOSPHATIDYLINOSITOL TETRAMANNOSIDE-BINDING PROTEIN LPQW-RELATED"/>
    <property type="match status" value="1"/>
</dbReference>
<proteinExistence type="predicted"/>
<dbReference type="PANTHER" id="PTHR30290">
    <property type="entry name" value="PERIPLASMIC BINDING COMPONENT OF ABC TRANSPORTER"/>
    <property type="match status" value="1"/>
</dbReference>
<dbReference type="InterPro" id="IPR030678">
    <property type="entry name" value="Peptide/Ni-bd"/>
</dbReference>
<protein>
    <recommendedName>
        <fullName evidence="2">Solute-binding protein family 5 domain-containing protein</fullName>
    </recommendedName>
</protein>
<dbReference type="GO" id="GO:0042597">
    <property type="term" value="C:periplasmic space"/>
    <property type="evidence" value="ECO:0007669"/>
    <property type="project" value="UniProtKB-ARBA"/>
</dbReference>
<comment type="caution">
    <text evidence="3">The sequence shown here is derived from an EMBL/GenBank/DDBJ whole genome shotgun (WGS) entry which is preliminary data.</text>
</comment>
<dbReference type="InterPro" id="IPR039424">
    <property type="entry name" value="SBP_5"/>
</dbReference>
<gene>
    <name evidence="3" type="ORF">IN07_00225</name>
</gene>
<dbReference type="PIRSF" id="PIRSF002741">
    <property type="entry name" value="MppA"/>
    <property type="match status" value="1"/>
</dbReference>
<dbReference type="AlphaFoldDB" id="A0A098YE51"/>
<dbReference type="GO" id="GO:1904680">
    <property type="term" value="F:peptide transmembrane transporter activity"/>
    <property type="evidence" value="ECO:0007669"/>
    <property type="project" value="TreeGrafter"/>
</dbReference>
<dbReference type="PROSITE" id="PS51257">
    <property type="entry name" value="PROKAR_LIPOPROTEIN"/>
    <property type="match status" value="1"/>
</dbReference>
<evidence type="ECO:0000256" key="1">
    <source>
        <dbReference type="SAM" id="SignalP"/>
    </source>
</evidence>
<sequence>MPRPAGALLALPLLLAGCFAPSGEQAADGGQRLALALAFPPVAALSPFSDDAALLTRMGVGETLVGLDEAGQPVPLLAESWSRVDDRTVTLDLRGDVQFHDGTPLDAEAVVGALTAAAAAAPAPRSIDGLGLTARAVDEDTVEVRVAEPDPLLVHRLAAPGLVVLATSAYADPAAPDPVGAGTGPFELTELRGASGATLTADADHWAGAPELAGVDVTFPADAAARTAGLRAGELDVAVNLPIAQLSTLTDTEVLSVPLPRLVSLSLDTADGPFADPGLRAAAVAAIDPQPVVEAVYEGRADVAEGLFDDDTAGGLDRPAVTLPPAADPAGTSIRLATYSDRPELPEAAAVLAEQLRQAGFTVEVVVAEYATLETDLLAGTYDAVLASRLYLGDTGDPVGYLAADLTCEGSYNLARLCDPAMDAVVAEAATLADPEERRAAALRIEAQVLSTGAVVPVLHERTHTGYAPTVSGLAVDRFDRLLLGTGTTVEE</sequence>
<dbReference type="EMBL" id="JPMX01000001">
    <property type="protein sequence ID" value="KGH48712.1"/>
    <property type="molecule type" value="Genomic_DNA"/>
</dbReference>
<dbReference type="Gene3D" id="3.40.190.10">
    <property type="entry name" value="Periplasmic binding protein-like II"/>
    <property type="match status" value="1"/>
</dbReference>
<reference evidence="3 4" key="1">
    <citation type="submission" date="2014-07" db="EMBL/GenBank/DDBJ databases">
        <title>Biosystematic studies on Modestobacter strains isolated from extreme hyper-arid desert soil and from historic building.</title>
        <authorList>
            <person name="Bukarasam K."/>
            <person name="Bull A."/>
            <person name="Girard G."/>
            <person name="van Wezel G."/>
            <person name="Goodfellow M."/>
        </authorList>
    </citation>
    <scope>NUCLEOTIDE SEQUENCE [LARGE SCALE GENOMIC DNA]</scope>
    <source>
        <strain evidence="3 4">KNN45-2b</strain>
    </source>
</reference>
<dbReference type="STRING" id="1522368.IN07_00225"/>
<dbReference type="InterPro" id="IPR000914">
    <property type="entry name" value="SBP_5_dom"/>
</dbReference>
<evidence type="ECO:0000313" key="4">
    <source>
        <dbReference type="Proteomes" id="UP000029713"/>
    </source>
</evidence>
<dbReference type="SUPFAM" id="SSF53850">
    <property type="entry name" value="Periplasmic binding protein-like II"/>
    <property type="match status" value="1"/>
</dbReference>
<keyword evidence="1" id="KW-0732">Signal</keyword>
<evidence type="ECO:0000313" key="3">
    <source>
        <dbReference type="EMBL" id="KGH48712.1"/>
    </source>
</evidence>
<feature type="chain" id="PRO_5001942348" description="Solute-binding protein family 5 domain-containing protein" evidence="1">
    <location>
        <begin position="27"/>
        <end position="492"/>
    </location>
</feature>
<dbReference type="GO" id="GO:0043190">
    <property type="term" value="C:ATP-binding cassette (ABC) transporter complex"/>
    <property type="evidence" value="ECO:0007669"/>
    <property type="project" value="InterPro"/>
</dbReference>